<dbReference type="AlphaFoldDB" id="L8N6F6"/>
<keyword evidence="2" id="KW-1185">Reference proteome</keyword>
<name>L8N6F6_9CYAN</name>
<reference evidence="1 2" key="1">
    <citation type="journal article" date="2013" name="Proc. Natl. Acad. Sci. U.S.A.">
        <title>Improving the coverage of the cyanobacterial phylum using diversity-driven genome sequencing.</title>
        <authorList>
            <person name="Shih P.M."/>
            <person name="Wu D."/>
            <person name="Latifi A."/>
            <person name="Axen S.D."/>
            <person name="Fewer D.P."/>
            <person name="Talla E."/>
            <person name="Calteau A."/>
            <person name="Cai F."/>
            <person name="Tandeau de Marsac N."/>
            <person name="Rippka R."/>
            <person name="Herdman M."/>
            <person name="Sivonen K."/>
            <person name="Coursin T."/>
            <person name="Laurent T."/>
            <person name="Goodwin L."/>
            <person name="Nolan M."/>
            <person name="Davenport K.W."/>
            <person name="Han C.S."/>
            <person name="Rubin E.M."/>
            <person name="Eisen J.A."/>
            <person name="Woyke T."/>
            <person name="Gugger M."/>
            <person name="Kerfeld C.A."/>
        </authorList>
    </citation>
    <scope>NUCLEOTIDE SEQUENCE [LARGE SCALE GENOMIC DNA]</scope>
    <source>
        <strain evidence="1 2">PCC 7429</strain>
    </source>
</reference>
<protein>
    <submittedName>
        <fullName evidence="1">Uncharacterized protein</fullName>
    </submittedName>
</protein>
<organism evidence="1 2">
    <name type="scientific">Pseudanabaena biceps PCC 7429</name>
    <dbReference type="NCBI Taxonomy" id="927668"/>
    <lineage>
        <taxon>Bacteria</taxon>
        <taxon>Bacillati</taxon>
        <taxon>Cyanobacteriota</taxon>
        <taxon>Cyanophyceae</taxon>
        <taxon>Pseudanabaenales</taxon>
        <taxon>Pseudanabaenaceae</taxon>
        <taxon>Pseudanabaena</taxon>
    </lineage>
</organism>
<gene>
    <name evidence="1" type="ORF">Pse7429DRAFT_1151</name>
</gene>
<evidence type="ECO:0000313" key="1">
    <source>
        <dbReference type="EMBL" id="ELS33803.1"/>
    </source>
</evidence>
<dbReference type="Proteomes" id="UP000011201">
    <property type="component" value="Unassembled WGS sequence"/>
</dbReference>
<proteinExistence type="predicted"/>
<evidence type="ECO:0000313" key="2">
    <source>
        <dbReference type="Proteomes" id="UP000011201"/>
    </source>
</evidence>
<dbReference type="EMBL" id="ALWB01000028">
    <property type="protein sequence ID" value="ELS33803.1"/>
    <property type="molecule type" value="Genomic_DNA"/>
</dbReference>
<sequence>MKFLKVLFCNTFKKFLSSDLSAKHSKMLNLNRIKNVGVSIKAYRNILNLKDSDILQLFSSQMLQLTNSQSIVKWHIKYQAAVLPVHPV</sequence>
<accession>L8N6F6</accession>
<comment type="caution">
    <text evidence="1">The sequence shown here is derived from an EMBL/GenBank/DDBJ whole genome shotgun (WGS) entry which is preliminary data.</text>
</comment>